<keyword evidence="6" id="KW-1185">Reference proteome</keyword>
<keyword evidence="5" id="KW-0969">Cilium</keyword>
<dbReference type="Pfam" id="PF02119">
    <property type="entry name" value="FlgI"/>
    <property type="match status" value="1"/>
</dbReference>
<dbReference type="AlphaFoldDB" id="B8CYN5"/>
<dbReference type="NCBIfam" id="NF003676">
    <property type="entry name" value="PRK05303.1"/>
    <property type="match status" value="1"/>
</dbReference>
<keyword evidence="4" id="KW-0574">Periplasm</keyword>
<comment type="subcellular location">
    <subcellularLocation>
        <location evidence="4">Periplasm</location>
    </subcellularLocation>
    <subcellularLocation>
        <location evidence="4">Bacterial flagellum basal body</location>
    </subcellularLocation>
</comment>
<evidence type="ECO:0000256" key="2">
    <source>
        <dbReference type="ARBA" id="ARBA00022729"/>
    </source>
</evidence>
<dbReference type="HAMAP" id="MF_00416">
    <property type="entry name" value="FlgI"/>
    <property type="match status" value="1"/>
</dbReference>
<dbReference type="RefSeq" id="WP_015923374.1">
    <property type="nucleotide sequence ID" value="NC_011899.1"/>
</dbReference>
<proteinExistence type="inferred from homology"/>
<dbReference type="GO" id="GO:0005198">
    <property type="term" value="F:structural molecule activity"/>
    <property type="evidence" value="ECO:0007669"/>
    <property type="project" value="InterPro"/>
</dbReference>
<evidence type="ECO:0000256" key="1">
    <source>
        <dbReference type="ARBA" id="ARBA00002591"/>
    </source>
</evidence>
<keyword evidence="5" id="KW-0282">Flagellum</keyword>
<comment type="similarity">
    <text evidence="4">Belongs to the FlgI family.</text>
</comment>
<name>B8CYN5_HALOH</name>
<dbReference type="GO" id="GO:0009428">
    <property type="term" value="C:bacterial-type flagellum basal body, distal rod, P ring"/>
    <property type="evidence" value="ECO:0007669"/>
    <property type="project" value="InterPro"/>
</dbReference>
<dbReference type="Proteomes" id="UP000000719">
    <property type="component" value="Chromosome"/>
</dbReference>
<reference evidence="5 6" key="1">
    <citation type="journal article" date="2009" name="PLoS ONE">
        <title>Genome analysis of the anaerobic thermohalophilic bacterium Halothermothrix orenii.</title>
        <authorList>
            <person name="Mavromatis K."/>
            <person name="Ivanova N."/>
            <person name="Anderson I."/>
            <person name="Lykidis A."/>
            <person name="Hooper S.D."/>
            <person name="Sun H."/>
            <person name="Kunin V."/>
            <person name="Lapidus A."/>
            <person name="Hugenholtz P."/>
            <person name="Patel B."/>
            <person name="Kyrpides N.C."/>
        </authorList>
    </citation>
    <scope>NUCLEOTIDE SEQUENCE [LARGE SCALE GENOMIC DNA]</scope>
    <source>
        <strain evidence="6">H 168 / OCM 544 / DSM 9562</strain>
    </source>
</reference>
<keyword evidence="3 4" id="KW-0975">Bacterial flagellum</keyword>
<dbReference type="KEGG" id="hor:Hore_16540"/>
<dbReference type="InterPro" id="IPR001782">
    <property type="entry name" value="Flag_FlgI"/>
</dbReference>
<dbReference type="EMBL" id="CP001098">
    <property type="protein sequence ID" value="ACL70404.1"/>
    <property type="molecule type" value="Genomic_DNA"/>
</dbReference>
<gene>
    <name evidence="4" type="primary">flgI</name>
    <name evidence="5" type="ordered locus">Hore_16540</name>
</gene>
<dbReference type="PANTHER" id="PTHR30381:SF0">
    <property type="entry name" value="FLAGELLAR P-RING PROTEIN"/>
    <property type="match status" value="1"/>
</dbReference>
<accession>B8CYN5</accession>
<dbReference type="HOGENOM" id="CLU_045235_1_0_9"/>
<dbReference type="PRINTS" id="PR01010">
    <property type="entry name" value="FLGPRINGFLGI"/>
</dbReference>
<dbReference type="PANTHER" id="PTHR30381">
    <property type="entry name" value="FLAGELLAR P-RING PERIPLASMIC PROTEIN FLGI"/>
    <property type="match status" value="1"/>
</dbReference>
<evidence type="ECO:0000313" key="6">
    <source>
        <dbReference type="Proteomes" id="UP000000719"/>
    </source>
</evidence>
<dbReference type="STRING" id="373903.Hore_16540"/>
<comment type="function">
    <text evidence="1 4">Assembles around the rod to form the L-ring and probably protects the motor/basal body from shearing forces during rotation.</text>
</comment>
<keyword evidence="5" id="KW-0966">Cell projection</keyword>
<protein>
    <recommendedName>
        <fullName evidence="4">Flagellar P-ring protein</fullName>
    </recommendedName>
    <alternativeName>
        <fullName evidence="4">Basal body P-ring protein</fullName>
    </alternativeName>
</protein>
<evidence type="ECO:0000256" key="3">
    <source>
        <dbReference type="ARBA" id="ARBA00023143"/>
    </source>
</evidence>
<comment type="subunit">
    <text evidence="4">The basal body constitutes a major portion of the flagellar organelle and consists of four rings (L,P,S, and M) mounted on a central rod.</text>
</comment>
<dbReference type="GO" id="GO:0071973">
    <property type="term" value="P:bacterial-type flagellum-dependent cell motility"/>
    <property type="evidence" value="ECO:0007669"/>
    <property type="project" value="InterPro"/>
</dbReference>
<keyword evidence="2" id="KW-0732">Signal</keyword>
<dbReference type="GO" id="GO:0030288">
    <property type="term" value="C:outer membrane-bounded periplasmic space"/>
    <property type="evidence" value="ECO:0007669"/>
    <property type="project" value="InterPro"/>
</dbReference>
<evidence type="ECO:0000313" key="5">
    <source>
        <dbReference type="EMBL" id="ACL70404.1"/>
    </source>
</evidence>
<organism evidence="5 6">
    <name type="scientific">Halothermothrix orenii (strain H 168 / OCM 544 / DSM 9562)</name>
    <dbReference type="NCBI Taxonomy" id="373903"/>
    <lineage>
        <taxon>Bacteria</taxon>
        <taxon>Bacillati</taxon>
        <taxon>Bacillota</taxon>
        <taxon>Clostridia</taxon>
        <taxon>Halanaerobiales</taxon>
        <taxon>Halothermotrichaceae</taxon>
        <taxon>Halothermothrix</taxon>
    </lineage>
</organism>
<sequence>MTFAYRLRYLFQHILFLLIILLATLPAFALTTQDPLVSIGDITRIEGVRYNQLSGFGLVFGLAGTGDSSRFQPTIQSNANLLKHFGINVTPDQVRARNVAAVVVTAKLPPFAQPGDTIDITVSSIGDARSLQGGTLFMTPLKAPNGDVYAVAQGPLSIGGFNVRQGGNQVRQNHPTVARIPNGAIVERSVDMELNNEELTFILEQNNFETANFVAMAINQQFQFIPGVDKLARAINAREIEVTVPDEYRNNVVDFIAKINNLQVRAGTEARIIINERTGTVVFTHNVRISTVSVSHGNLTVTITSRENVSQPEPFTDGETEVTTETEIQVEEEEQHMMVIPRNARISDLVAALNAIGASPRDIIGIIQAIKRAGALHARVELI</sequence>
<evidence type="ECO:0000256" key="4">
    <source>
        <dbReference type="HAMAP-Rule" id="MF_00416"/>
    </source>
</evidence>
<dbReference type="eggNOG" id="COG1706">
    <property type="taxonomic scope" value="Bacteria"/>
</dbReference>